<feature type="domain" description="Sigma-54 factor interaction" evidence="5">
    <location>
        <begin position="333"/>
        <end position="565"/>
    </location>
</feature>
<dbReference type="InterPro" id="IPR025662">
    <property type="entry name" value="Sigma_54_int_dom_ATP-bd_1"/>
</dbReference>
<dbReference type="Gene3D" id="3.40.50.300">
    <property type="entry name" value="P-loop containing nucleotide triphosphate hydrolases"/>
    <property type="match status" value="1"/>
</dbReference>
<organism evidence="7 8">
    <name type="scientific">Uliginosibacterium paludis</name>
    <dbReference type="NCBI Taxonomy" id="1615952"/>
    <lineage>
        <taxon>Bacteria</taxon>
        <taxon>Pseudomonadati</taxon>
        <taxon>Pseudomonadota</taxon>
        <taxon>Betaproteobacteria</taxon>
        <taxon>Rhodocyclales</taxon>
        <taxon>Zoogloeaceae</taxon>
        <taxon>Uliginosibacterium</taxon>
    </lineage>
</organism>
<keyword evidence="2" id="KW-0067">ATP-binding</keyword>
<dbReference type="InterPro" id="IPR013656">
    <property type="entry name" value="PAS_4"/>
</dbReference>
<dbReference type="InterPro" id="IPR009057">
    <property type="entry name" value="Homeodomain-like_sf"/>
</dbReference>
<dbReference type="InterPro" id="IPR000014">
    <property type="entry name" value="PAS"/>
</dbReference>
<evidence type="ECO:0000259" key="5">
    <source>
        <dbReference type="PROSITE" id="PS50045"/>
    </source>
</evidence>
<dbReference type="SUPFAM" id="SSF55785">
    <property type="entry name" value="PYP-like sensor domain (PAS domain)"/>
    <property type="match status" value="1"/>
</dbReference>
<evidence type="ECO:0000256" key="4">
    <source>
        <dbReference type="ARBA" id="ARBA00023163"/>
    </source>
</evidence>
<keyword evidence="4" id="KW-0804">Transcription</keyword>
<dbReference type="InterPro" id="IPR010524">
    <property type="entry name" value="Sig_transdc_resp-reg_PrpR_N"/>
</dbReference>
<dbReference type="SMART" id="SM00382">
    <property type="entry name" value="AAA"/>
    <property type="match status" value="1"/>
</dbReference>
<evidence type="ECO:0000256" key="2">
    <source>
        <dbReference type="ARBA" id="ARBA00022840"/>
    </source>
</evidence>
<dbReference type="Gene3D" id="3.40.50.10660">
    <property type="entry name" value="PrpR receptor domain-like"/>
    <property type="match status" value="1"/>
</dbReference>
<keyword evidence="8" id="KW-1185">Reference proteome</keyword>
<keyword evidence="3" id="KW-0805">Transcription regulation</keyword>
<keyword evidence="1" id="KW-0547">Nucleotide-binding</keyword>
<dbReference type="InterPro" id="IPR012704">
    <property type="entry name" value="Sig_transdc_resp-reg_PrpR"/>
</dbReference>
<sequence>MNPHPDPILPQPARLCVFSFEHLARLIESVAPAYTAEARVFVERRRFGDAVAHARALMEQGAVDVFISAGANGAQLRRQLDHPVVLVNVSGFDIMAALVTAARTSRHIGVVTYDFISDGLREFSSLMSIPVSLRRYVGERDVVEQVSALRDAGADTVIGPSLVVETAERLGLRGVLIYSEASARQALEEAIAAARVAQAAQAGRRQLAALLGTLREGVLAVGRDERVWLANPAIGELLGQPAQSLQGRLLTEILPGADAAAVLEAADGTVLRQVFFLGERRMAGSLVALDEAGERSGAVLSLQDASAVERAGRELRMHARRSHVRARHTLADIIGSSPAIESLRSLAERFAVLDLSVLISGESGTGKELVAQGMHAASARSEEAFVAINCAALPESLLESELFGYEEGAFTGASKGGRPGLFELAHRGTIFLDEVGDMPLALQARLLRVLQEREVWRVGGREPTPVDVRVMAATHRDLPAAVRAGSFREDLFYRLNGLCLRIPPLRERLSDLPAIARSLLAGIARHSGTRLPEPALLERFLGRAVRHAWPGNVRELENLLERLVAFSTLPDAGEDLFGRLFPEFSAAAPTAAGPASLRRQRDDAELAALRAALDAAGGHLGEAAKTLGVSRTTLWRRLQRER</sequence>
<name>A0ABV2CTF6_9RHOO</name>
<protein>
    <submittedName>
        <fullName evidence="7">Propionate catabolism operon regulatory protein PrpR</fullName>
    </submittedName>
</protein>
<evidence type="ECO:0000259" key="6">
    <source>
        <dbReference type="PROSITE" id="PS50112"/>
    </source>
</evidence>
<dbReference type="Pfam" id="PF08448">
    <property type="entry name" value="PAS_4"/>
    <property type="match status" value="1"/>
</dbReference>
<dbReference type="InterPro" id="IPR035965">
    <property type="entry name" value="PAS-like_dom_sf"/>
</dbReference>
<dbReference type="RefSeq" id="WP_345929719.1">
    <property type="nucleotide sequence ID" value="NZ_JBDIVF010000011.1"/>
</dbReference>
<dbReference type="PROSITE" id="PS00688">
    <property type="entry name" value="SIGMA54_INTERACT_3"/>
    <property type="match status" value="1"/>
</dbReference>
<dbReference type="EMBL" id="JBEWLZ010000010">
    <property type="protein sequence ID" value="MET1491209.1"/>
    <property type="molecule type" value="Genomic_DNA"/>
</dbReference>
<reference evidence="7 8" key="1">
    <citation type="submission" date="2024-07" db="EMBL/GenBank/DDBJ databases">
        <title>Uliginosibacterium paludis KCTC:42655.</title>
        <authorList>
            <person name="Kim M.K."/>
        </authorList>
    </citation>
    <scope>NUCLEOTIDE SEQUENCE [LARGE SCALE GENOMIC DNA]</scope>
    <source>
        <strain evidence="7 8">KCTC 42655</strain>
    </source>
</reference>
<evidence type="ECO:0000313" key="8">
    <source>
        <dbReference type="Proteomes" id="UP001548590"/>
    </source>
</evidence>
<feature type="domain" description="PAS" evidence="6">
    <location>
        <begin position="203"/>
        <end position="273"/>
    </location>
</feature>
<dbReference type="Gene3D" id="1.10.8.60">
    <property type="match status" value="1"/>
</dbReference>
<dbReference type="InterPro" id="IPR027417">
    <property type="entry name" value="P-loop_NTPase"/>
</dbReference>
<dbReference type="SMART" id="SM00091">
    <property type="entry name" value="PAS"/>
    <property type="match status" value="1"/>
</dbReference>
<dbReference type="Gene3D" id="3.30.450.20">
    <property type="entry name" value="PAS domain"/>
    <property type="match status" value="1"/>
</dbReference>
<dbReference type="PROSITE" id="PS50045">
    <property type="entry name" value="SIGMA54_INTERACT_4"/>
    <property type="match status" value="1"/>
</dbReference>
<dbReference type="SUPFAM" id="SSF159800">
    <property type="entry name" value="PrpR receptor domain-like"/>
    <property type="match status" value="1"/>
</dbReference>
<dbReference type="PANTHER" id="PTHR32071">
    <property type="entry name" value="TRANSCRIPTIONAL REGULATORY PROTEIN"/>
    <property type="match status" value="1"/>
</dbReference>
<dbReference type="Gene3D" id="3.40.50.2300">
    <property type="match status" value="1"/>
</dbReference>
<dbReference type="CDD" id="cd00009">
    <property type="entry name" value="AAA"/>
    <property type="match status" value="1"/>
</dbReference>
<dbReference type="Pfam" id="PF25601">
    <property type="entry name" value="AAA_lid_14"/>
    <property type="match status" value="1"/>
</dbReference>
<dbReference type="InterPro" id="IPR058031">
    <property type="entry name" value="AAA_lid_NorR"/>
</dbReference>
<dbReference type="PRINTS" id="PR01590">
    <property type="entry name" value="HTHFIS"/>
</dbReference>
<dbReference type="InterPro" id="IPR025944">
    <property type="entry name" value="Sigma_54_int_dom_CS"/>
</dbReference>
<proteinExistence type="predicted"/>
<comment type="caution">
    <text evidence="7">The sequence shown here is derived from an EMBL/GenBank/DDBJ whole genome shotgun (WGS) entry which is preliminary data.</text>
</comment>
<dbReference type="InterPro" id="IPR002197">
    <property type="entry name" value="HTH_Fis"/>
</dbReference>
<dbReference type="InterPro" id="IPR003593">
    <property type="entry name" value="AAA+_ATPase"/>
</dbReference>
<dbReference type="Pfam" id="PF06506">
    <property type="entry name" value="PrpR_N"/>
    <property type="match status" value="1"/>
</dbReference>
<evidence type="ECO:0000256" key="1">
    <source>
        <dbReference type="ARBA" id="ARBA00022741"/>
    </source>
</evidence>
<dbReference type="SUPFAM" id="SSF52540">
    <property type="entry name" value="P-loop containing nucleoside triphosphate hydrolases"/>
    <property type="match status" value="1"/>
</dbReference>
<dbReference type="PROSITE" id="PS00675">
    <property type="entry name" value="SIGMA54_INTERACT_1"/>
    <property type="match status" value="1"/>
</dbReference>
<evidence type="ECO:0000256" key="3">
    <source>
        <dbReference type="ARBA" id="ARBA00023015"/>
    </source>
</evidence>
<dbReference type="Gene3D" id="1.10.10.60">
    <property type="entry name" value="Homeodomain-like"/>
    <property type="match status" value="1"/>
</dbReference>
<evidence type="ECO:0000313" key="7">
    <source>
        <dbReference type="EMBL" id="MET1491209.1"/>
    </source>
</evidence>
<dbReference type="Pfam" id="PF00158">
    <property type="entry name" value="Sigma54_activat"/>
    <property type="match status" value="1"/>
</dbReference>
<dbReference type="SUPFAM" id="SSF46689">
    <property type="entry name" value="Homeodomain-like"/>
    <property type="match status" value="1"/>
</dbReference>
<accession>A0ABV2CTF6</accession>
<dbReference type="PROSITE" id="PS50112">
    <property type="entry name" value="PAS"/>
    <property type="match status" value="1"/>
</dbReference>
<dbReference type="NCBIfam" id="TIGR02329">
    <property type="entry name" value="propionate_PrpR"/>
    <property type="match status" value="1"/>
</dbReference>
<dbReference type="InterPro" id="IPR002078">
    <property type="entry name" value="Sigma_54_int"/>
</dbReference>
<gene>
    <name evidence="7" type="primary">prpR</name>
    <name evidence="7" type="ORF">ABVT11_15325</name>
</gene>
<dbReference type="Pfam" id="PF02954">
    <property type="entry name" value="HTH_8"/>
    <property type="match status" value="1"/>
</dbReference>
<dbReference type="Proteomes" id="UP001548590">
    <property type="component" value="Unassembled WGS sequence"/>
</dbReference>